<dbReference type="InterPro" id="IPR003439">
    <property type="entry name" value="ABC_transporter-like_ATP-bd"/>
</dbReference>
<dbReference type="PANTHER" id="PTHR45772">
    <property type="entry name" value="CONSERVED COMPONENT OF ABC TRANSPORTER FOR NATURAL AMINO ACIDS-RELATED"/>
    <property type="match status" value="1"/>
</dbReference>
<dbReference type="FunFam" id="3.40.50.300:FF:000421">
    <property type="entry name" value="Branched-chain amino acid ABC transporter ATP-binding protein"/>
    <property type="match status" value="1"/>
</dbReference>
<evidence type="ECO:0000256" key="3">
    <source>
        <dbReference type="ARBA" id="ARBA00022840"/>
    </source>
</evidence>
<dbReference type="InterPro" id="IPR051120">
    <property type="entry name" value="ABC_AA/LPS_Transport"/>
</dbReference>
<dbReference type="GO" id="GO:0005524">
    <property type="term" value="F:ATP binding"/>
    <property type="evidence" value="ECO:0007669"/>
    <property type="project" value="UniProtKB-KW"/>
</dbReference>
<gene>
    <name evidence="5" type="ORF">H8E19_01645</name>
</gene>
<dbReference type="Pfam" id="PF00005">
    <property type="entry name" value="ABC_tran"/>
    <property type="match status" value="1"/>
</dbReference>
<dbReference type="GO" id="GO:0016887">
    <property type="term" value="F:ATP hydrolysis activity"/>
    <property type="evidence" value="ECO:0007669"/>
    <property type="project" value="InterPro"/>
</dbReference>
<dbReference type="AlphaFoldDB" id="A0A8J6MY41"/>
<proteinExistence type="predicted"/>
<comment type="caution">
    <text evidence="5">The sequence shown here is derived from an EMBL/GenBank/DDBJ whole genome shotgun (WGS) entry which is preliminary data.</text>
</comment>
<accession>A0A8J6MY41</accession>
<keyword evidence="2" id="KW-0547">Nucleotide-binding</keyword>
<evidence type="ECO:0000256" key="2">
    <source>
        <dbReference type="ARBA" id="ARBA00022741"/>
    </source>
</evidence>
<keyword evidence="1" id="KW-0813">Transport</keyword>
<dbReference type="Gene3D" id="3.40.50.300">
    <property type="entry name" value="P-loop containing nucleotide triphosphate hydrolases"/>
    <property type="match status" value="1"/>
</dbReference>
<protein>
    <submittedName>
        <fullName evidence="5">ABC transporter ATP-binding protein</fullName>
    </submittedName>
</protein>
<reference evidence="5 6" key="1">
    <citation type="submission" date="2020-08" db="EMBL/GenBank/DDBJ databases">
        <title>Bridging the membrane lipid divide: bacteria of the FCB group superphylum have the potential to synthesize archaeal ether lipids.</title>
        <authorList>
            <person name="Villanueva L."/>
            <person name="Von Meijenfeldt F.A.B."/>
            <person name="Westbye A.B."/>
            <person name="Yadav S."/>
            <person name="Hopmans E.C."/>
            <person name="Dutilh B.E."/>
            <person name="Sinninghe Damste J.S."/>
        </authorList>
    </citation>
    <scope>NUCLEOTIDE SEQUENCE [LARGE SCALE GENOMIC DNA]</scope>
    <source>
        <strain evidence="5">NIOZ-UU27</strain>
    </source>
</reference>
<dbReference type="Proteomes" id="UP000650524">
    <property type="component" value="Unassembled WGS sequence"/>
</dbReference>
<dbReference type="InterPro" id="IPR003593">
    <property type="entry name" value="AAA+_ATPase"/>
</dbReference>
<dbReference type="InterPro" id="IPR032823">
    <property type="entry name" value="BCA_ABC_TP_C"/>
</dbReference>
<evidence type="ECO:0000256" key="1">
    <source>
        <dbReference type="ARBA" id="ARBA00022448"/>
    </source>
</evidence>
<evidence type="ECO:0000313" key="5">
    <source>
        <dbReference type="EMBL" id="MBC8176081.1"/>
    </source>
</evidence>
<organism evidence="5 6">
    <name type="scientific">Candidatus Desulfacyla euxinica</name>
    <dbReference type="NCBI Taxonomy" id="2841693"/>
    <lineage>
        <taxon>Bacteria</taxon>
        <taxon>Deltaproteobacteria</taxon>
        <taxon>Candidatus Desulfacyla</taxon>
    </lineage>
</organism>
<sequence>MEQTTHLEIKEISVSFGGIVALSGVSFNVLKGELAAIIGPNGAGKTTLFNSVFGIYPPDRGDILLEGKSLNNLKPNKIAEAGIARTFQNIELFTNMTVIENLMLGRHMHIGASFLSGALFYGRACREEISNREKVEEIIEFLEIERVRKMRVGSLPYGIQKRIELGRALAMDPRVLLLDEPTAGMNVEETEDMARFIIDIREEMDMTIMMVEHDMGVVMDLADRIMVLDFGQKIAEGTPESIAKNPKVIRAYLGEE</sequence>
<evidence type="ECO:0000313" key="6">
    <source>
        <dbReference type="Proteomes" id="UP000650524"/>
    </source>
</evidence>
<name>A0A8J6MY41_9DELT</name>
<evidence type="ECO:0000259" key="4">
    <source>
        <dbReference type="PROSITE" id="PS50893"/>
    </source>
</evidence>
<dbReference type="PANTHER" id="PTHR45772:SF1">
    <property type="entry name" value="ABC TRANSPORTER ATP-BINDING PROTEIN"/>
    <property type="match status" value="1"/>
</dbReference>
<dbReference type="CDD" id="cd03219">
    <property type="entry name" value="ABC_Mj1267_LivG_branched"/>
    <property type="match status" value="1"/>
</dbReference>
<dbReference type="SMART" id="SM00382">
    <property type="entry name" value="AAA"/>
    <property type="match status" value="1"/>
</dbReference>
<dbReference type="EMBL" id="JACNJD010000085">
    <property type="protein sequence ID" value="MBC8176081.1"/>
    <property type="molecule type" value="Genomic_DNA"/>
</dbReference>
<dbReference type="GO" id="GO:0005886">
    <property type="term" value="C:plasma membrane"/>
    <property type="evidence" value="ECO:0007669"/>
    <property type="project" value="TreeGrafter"/>
</dbReference>
<dbReference type="Pfam" id="PF12399">
    <property type="entry name" value="BCA_ABC_TP_C"/>
    <property type="match status" value="1"/>
</dbReference>
<keyword evidence="3 5" id="KW-0067">ATP-binding</keyword>
<feature type="domain" description="ABC transporter" evidence="4">
    <location>
        <begin position="7"/>
        <end position="255"/>
    </location>
</feature>
<dbReference type="SUPFAM" id="SSF52540">
    <property type="entry name" value="P-loop containing nucleoside triphosphate hydrolases"/>
    <property type="match status" value="1"/>
</dbReference>
<dbReference type="InterPro" id="IPR027417">
    <property type="entry name" value="P-loop_NTPase"/>
</dbReference>
<dbReference type="PROSITE" id="PS50893">
    <property type="entry name" value="ABC_TRANSPORTER_2"/>
    <property type="match status" value="1"/>
</dbReference>